<dbReference type="SUPFAM" id="SSF53098">
    <property type="entry name" value="Ribonuclease H-like"/>
    <property type="match status" value="1"/>
</dbReference>
<dbReference type="GO" id="GO:0004523">
    <property type="term" value="F:RNA-DNA hybrid ribonuclease activity"/>
    <property type="evidence" value="ECO:0007669"/>
    <property type="project" value="InterPro"/>
</dbReference>
<dbReference type="InterPro" id="IPR036397">
    <property type="entry name" value="RNaseH_sf"/>
</dbReference>
<dbReference type="RefSeq" id="WP_117301084.1">
    <property type="nucleotide sequence ID" value="NZ_QVQT02000004.1"/>
</dbReference>
<evidence type="ECO:0000313" key="4">
    <source>
        <dbReference type="Proteomes" id="UP000264702"/>
    </source>
</evidence>
<dbReference type="Pfam" id="PF13456">
    <property type="entry name" value="RVT_3"/>
    <property type="match status" value="1"/>
</dbReference>
<dbReference type="InterPro" id="IPR002156">
    <property type="entry name" value="RNaseH_domain"/>
</dbReference>
<dbReference type="GO" id="GO:0003676">
    <property type="term" value="F:nucleic acid binding"/>
    <property type="evidence" value="ECO:0007669"/>
    <property type="project" value="InterPro"/>
</dbReference>
<feature type="compositionally biased region" description="Basic and acidic residues" evidence="1">
    <location>
        <begin position="11"/>
        <end position="29"/>
    </location>
</feature>
<comment type="caution">
    <text evidence="3">The sequence shown here is derived from an EMBL/GenBank/DDBJ whole genome shotgun (WGS) entry which is preliminary data.</text>
</comment>
<dbReference type="AlphaFoldDB" id="A0A372INU5"/>
<dbReference type="Gene3D" id="3.30.420.10">
    <property type="entry name" value="Ribonuclease H-like superfamily/Ribonuclease H"/>
    <property type="match status" value="1"/>
</dbReference>
<keyword evidence="4" id="KW-1185">Reference proteome</keyword>
<dbReference type="EMBL" id="QVQT01000004">
    <property type="protein sequence ID" value="RFU16565.1"/>
    <property type="molecule type" value="Genomic_DNA"/>
</dbReference>
<dbReference type="OrthoDB" id="7845843at2"/>
<dbReference type="CDD" id="cd09279">
    <property type="entry name" value="RNase_HI_like"/>
    <property type="match status" value="1"/>
</dbReference>
<sequence>MTRQQESGHLWPEKQKTEDTPSGEAKTDEMITACCDGGSRGNPGPAGYGVLVQDTQGKTLAELSEFLGRKTNNFAEYSGLLAALDFALSEGHARLRVISDSELMVKQIKGQYRVNSPELRPLYDEARRRIAQLKGFQIQHVLREKNRRADQLANQAMDRGTGRATAAAPDHAKRSSVAPVADRSGEKPKTLSGFVKGGVVHLLDGELPDGVFVKIIRDHA</sequence>
<dbReference type="PANTHER" id="PTHR46387">
    <property type="entry name" value="POLYNUCLEOTIDYL TRANSFERASE, RIBONUCLEASE H-LIKE SUPERFAMILY PROTEIN"/>
    <property type="match status" value="1"/>
</dbReference>
<organism evidence="3 4">
    <name type="scientific">Paracidobacterium acidisoli</name>
    <dbReference type="NCBI Taxonomy" id="2303751"/>
    <lineage>
        <taxon>Bacteria</taxon>
        <taxon>Pseudomonadati</taxon>
        <taxon>Acidobacteriota</taxon>
        <taxon>Terriglobia</taxon>
        <taxon>Terriglobales</taxon>
        <taxon>Acidobacteriaceae</taxon>
        <taxon>Paracidobacterium</taxon>
    </lineage>
</organism>
<dbReference type="PANTHER" id="PTHR46387:SF2">
    <property type="entry name" value="RIBONUCLEASE HI"/>
    <property type="match status" value="1"/>
</dbReference>
<evidence type="ECO:0000256" key="1">
    <source>
        <dbReference type="SAM" id="MobiDB-lite"/>
    </source>
</evidence>
<evidence type="ECO:0000259" key="2">
    <source>
        <dbReference type="PROSITE" id="PS50879"/>
    </source>
</evidence>
<evidence type="ECO:0000313" key="3">
    <source>
        <dbReference type="EMBL" id="RFU16565.1"/>
    </source>
</evidence>
<name>A0A372INU5_9BACT</name>
<feature type="domain" description="RNase H type-1" evidence="2">
    <location>
        <begin position="27"/>
        <end position="158"/>
    </location>
</feature>
<gene>
    <name evidence="3" type="ORF">D0Y96_13595</name>
</gene>
<dbReference type="PROSITE" id="PS50879">
    <property type="entry name" value="RNASE_H_1"/>
    <property type="match status" value="1"/>
</dbReference>
<proteinExistence type="predicted"/>
<accession>A0A372INU5</accession>
<feature type="region of interest" description="Disordered" evidence="1">
    <location>
        <begin position="1"/>
        <end position="30"/>
    </location>
</feature>
<dbReference type="Proteomes" id="UP000264702">
    <property type="component" value="Unassembled WGS sequence"/>
</dbReference>
<protein>
    <submittedName>
        <fullName evidence="3">Ribonuclease HI</fullName>
    </submittedName>
</protein>
<dbReference type="InterPro" id="IPR012337">
    <property type="entry name" value="RNaseH-like_sf"/>
</dbReference>
<feature type="region of interest" description="Disordered" evidence="1">
    <location>
        <begin position="158"/>
        <end position="189"/>
    </location>
</feature>
<reference evidence="3 4" key="1">
    <citation type="submission" date="2018-08" db="EMBL/GenBank/DDBJ databases">
        <title>Acidipila sp. 4G-K13, an acidobacterium isolated from forest soil.</title>
        <authorList>
            <person name="Gao Z.-H."/>
            <person name="Qiu L.-H."/>
        </authorList>
    </citation>
    <scope>NUCLEOTIDE SEQUENCE [LARGE SCALE GENOMIC DNA]</scope>
    <source>
        <strain evidence="3 4">4G-K13</strain>
    </source>
</reference>